<evidence type="ECO:0000256" key="2">
    <source>
        <dbReference type="ARBA" id="ARBA00022679"/>
    </source>
</evidence>
<dbReference type="Proteomes" id="UP000271708">
    <property type="component" value="Chromosome"/>
</dbReference>
<reference evidence="3 4" key="1">
    <citation type="submission" date="2019-09" db="EMBL/GenBank/DDBJ databases">
        <title>Complete Genome Sequence of Janibacter melonis M714 with both human health impact and industrial applications.</title>
        <authorList>
            <person name="Jin M."/>
            <person name="Zhao Q.R."/>
        </authorList>
    </citation>
    <scope>NUCLEOTIDE SEQUENCE [LARGE SCALE GENOMIC DNA]</scope>
    <source>
        <strain evidence="3 4">M714</strain>
    </source>
</reference>
<accession>A0A5P8FQQ9</accession>
<name>A0A5P8FQQ9_9MICO</name>
<dbReference type="PANTHER" id="PTHR12526:SF510">
    <property type="entry name" value="D-INOSITOL 3-PHOSPHATE GLYCOSYLTRANSFERASE"/>
    <property type="match status" value="1"/>
</dbReference>
<evidence type="ECO:0000313" key="4">
    <source>
        <dbReference type="Proteomes" id="UP000271708"/>
    </source>
</evidence>
<dbReference type="SUPFAM" id="SSF53756">
    <property type="entry name" value="UDP-Glycosyltransferase/glycogen phosphorylase"/>
    <property type="match status" value="2"/>
</dbReference>
<dbReference type="GO" id="GO:0016757">
    <property type="term" value="F:glycosyltransferase activity"/>
    <property type="evidence" value="ECO:0007669"/>
    <property type="project" value="UniProtKB-KW"/>
</dbReference>
<organism evidence="3 4">
    <name type="scientific">Janibacter melonis</name>
    <dbReference type="NCBI Taxonomy" id="262209"/>
    <lineage>
        <taxon>Bacteria</taxon>
        <taxon>Bacillati</taxon>
        <taxon>Actinomycetota</taxon>
        <taxon>Actinomycetes</taxon>
        <taxon>Micrococcales</taxon>
        <taxon>Intrasporangiaceae</taxon>
        <taxon>Janibacter</taxon>
    </lineage>
</organism>
<dbReference type="Gene3D" id="3.40.50.2000">
    <property type="entry name" value="Glycogen Phosphorylase B"/>
    <property type="match status" value="3"/>
</dbReference>
<dbReference type="RefSeq" id="WP_163562434.1">
    <property type="nucleotide sequence ID" value="NZ_CP044548.2"/>
</dbReference>
<keyword evidence="1" id="KW-0328">Glycosyltransferase</keyword>
<dbReference type="KEGG" id="jme:EEW87_014550"/>
<proteinExistence type="predicted"/>
<evidence type="ECO:0000256" key="1">
    <source>
        <dbReference type="ARBA" id="ARBA00022676"/>
    </source>
</evidence>
<gene>
    <name evidence="3" type="ORF">EEW87_014550</name>
</gene>
<keyword evidence="2 3" id="KW-0808">Transferase</keyword>
<dbReference type="PANTHER" id="PTHR12526">
    <property type="entry name" value="GLYCOSYLTRANSFERASE"/>
    <property type="match status" value="1"/>
</dbReference>
<dbReference type="GeneID" id="59162409"/>
<sequence length="796" mass="85142">MRVLVYPHDLAIGGSQLNAIEIAAAMRPAGVEPLVVGRTGALVERIEELGLDFLETPDPGRRPSVRVAASVRRLVDERGLDLLHGYEWPPTLELVAAGGLRGRPPVVSTVMSMAVAPFVPHDVHLVVGTEQIAATERARGRDRVHVIEPPVDLAHNVHPGDETVAALRARHGLTGDRPLVVVVSRLADQLKLEGLLHAMTLAADLAATDDAFDLLVVGDGPARDRVAVGAEAANRRAERRVVVLAGELRDPRPAYAAADVCIGMGGSALRALAFAKPLVVQGESGFFLPLSEETADVFSWQGWYGTGADSELGVAALREALVPLLRDPALRERRAALGRRLVERCSVEAAARDQLRIYEEALTSAPARTRHLTDSARAAGQLARYKVARKSARLLRRGSTDDFNAAPVAGRAAGRRMPGDAECGRRDPVLWYAGVAWDAVQGTDRRLAERVAGDRDVLWVDPPEPSGRPWRPGSLRARVEHPRPGLTRVTTPVLPGVTRPVLRGLALTWSGRSVERALRELGVVPQVVLASCTEPVLRRHRDLPSVYYATDDVVAAADLWGISPRLLHEWRESNLRCAGRVLAVSEHLARLLRRDGVSPVVLPNGHAGAPTSTSAASVELDLPQPVAAVVGQLNERIDLACLEQVRDLGLGLLVVGPAVFATPAARARFERLVASPGVRWTGRVPSEELAGYLAASHVGLSPYTDTAFNRSCSPLKTLEYLAAGLPVATTAVATDPVGSPFVLPAHDAPGLALRAAELAHAGTGPDEIRRSVAGHDWASRARALLVELERADKGTS</sequence>
<evidence type="ECO:0000313" key="3">
    <source>
        <dbReference type="EMBL" id="QFQ31274.2"/>
    </source>
</evidence>
<dbReference type="EMBL" id="CP044548">
    <property type="protein sequence ID" value="QFQ31274.2"/>
    <property type="molecule type" value="Genomic_DNA"/>
</dbReference>
<dbReference type="Pfam" id="PF13692">
    <property type="entry name" value="Glyco_trans_1_4"/>
    <property type="match status" value="2"/>
</dbReference>
<dbReference type="AlphaFoldDB" id="A0A5P8FQQ9"/>
<protein>
    <submittedName>
        <fullName evidence="3">Glycosyltransferase</fullName>
    </submittedName>
</protein>